<evidence type="ECO:0000313" key="1">
    <source>
        <dbReference type="EMBL" id="KAI7742756.1"/>
    </source>
</evidence>
<dbReference type="EMBL" id="JAMZMK010007914">
    <property type="protein sequence ID" value="KAI7742756.1"/>
    <property type="molecule type" value="Genomic_DNA"/>
</dbReference>
<proteinExistence type="predicted"/>
<dbReference type="Proteomes" id="UP001206925">
    <property type="component" value="Unassembled WGS sequence"/>
</dbReference>
<sequence length="59" mass="7008">MKNKTCLLRWICSSQLKEEQFRVILVPTSTLRMKEQRTQLSGLHLEKNKVTRVKNSHIK</sequence>
<evidence type="ECO:0000313" key="2">
    <source>
        <dbReference type="Proteomes" id="UP001206925"/>
    </source>
</evidence>
<protein>
    <submittedName>
        <fullName evidence="1">Uncharacterized protein</fullName>
    </submittedName>
</protein>
<keyword evidence="2" id="KW-1185">Reference proteome</keyword>
<accession>A0AAD5CIZ8</accession>
<comment type="caution">
    <text evidence="1">The sequence shown here is derived from an EMBL/GenBank/DDBJ whole genome shotgun (WGS) entry which is preliminary data.</text>
</comment>
<dbReference type="AlphaFoldDB" id="A0AAD5CIZ8"/>
<gene>
    <name evidence="1" type="ORF">M8C21_030011</name>
</gene>
<reference evidence="1" key="1">
    <citation type="submission" date="2022-06" db="EMBL/GenBank/DDBJ databases">
        <title>Uncovering the hologenomic basis of an extraordinary plant invasion.</title>
        <authorList>
            <person name="Bieker V.C."/>
            <person name="Martin M.D."/>
            <person name="Gilbert T."/>
            <person name="Hodgins K."/>
            <person name="Battlay P."/>
            <person name="Petersen B."/>
            <person name="Wilson J."/>
        </authorList>
    </citation>
    <scope>NUCLEOTIDE SEQUENCE</scope>
    <source>
        <strain evidence="1">AA19_3_7</strain>
        <tissue evidence="1">Leaf</tissue>
    </source>
</reference>
<organism evidence="1 2">
    <name type="scientific">Ambrosia artemisiifolia</name>
    <name type="common">Common ragweed</name>
    <dbReference type="NCBI Taxonomy" id="4212"/>
    <lineage>
        <taxon>Eukaryota</taxon>
        <taxon>Viridiplantae</taxon>
        <taxon>Streptophyta</taxon>
        <taxon>Embryophyta</taxon>
        <taxon>Tracheophyta</taxon>
        <taxon>Spermatophyta</taxon>
        <taxon>Magnoliopsida</taxon>
        <taxon>eudicotyledons</taxon>
        <taxon>Gunneridae</taxon>
        <taxon>Pentapetalae</taxon>
        <taxon>asterids</taxon>
        <taxon>campanulids</taxon>
        <taxon>Asterales</taxon>
        <taxon>Asteraceae</taxon>
        <taxon>Asteroideae</taxon>
        <taxon>Heliantheae alliance</taxon>
        <taxon>Heliantheae</taxon>
        <taxon>Ambrosia</taxon>
    </lineage>
</organism>
<name>A0AAD5CIZ8_AMBAR</name>